<dbReference type="KEGG" id="tbw:NCTC13354_01686"/>
<evidence type="ECO:0000256" key="1">
    <source>
        <dbReference type="SAM" id="Phobius"/>
    </source>
</evidence>
<dbReference type="AlphaFoldDB" id="A0A3S4UZY3"/>
<feature type="transmembrane region" description="Helical" evidence="1">
    <location>
        <begin position="12"/>
        <end position="33"/>
    </location>
</feature>
<dbReference type="RefSeq" id="WP_126417006.1">
    <property type="nucleotide sequence ID" value="NZ_LR134476.1"/>
</dbReference>
<evidence type="ECO:0000313" key="2">
    <source>
        <dbReference type="EMBL" id="VEI13960.1"/>
    </source>
</evidence>
<evidence type="ECO:0000313" key="3">
    <source>
        <dbReference type="Proteomes" id="UP000269542"/>
    </source>
</evidence>
<name>A0A3S4UZY3_9ACTO</name>
<proteinExistence type="predicted"/>
<organism evidence="2 3">
    <name type="scientific">Trueperella bialowiezensis</name>
    <dbReference type="NCBI Taxonomy" id="312285"/>
    <lineage>
        <taxon>Bacteria</taxon>
        <taxon>Bacillati</taxon>
        <taxon>Actinomycetota</taxon>
        <taxon>Actinomycetes</taxon>
        <taxon>Actinomycetales</taxon>
        <taxon>Actinomycetaceae</taxon>
        <taxon>Trueperella</taxon>
    </lineage>
</organism>
<dbReference type="Proteomes" id="UP000269542">
    <property type="component" value="Chromosome"/>
</dbReference>
<keyword evidence="3" id="KW-1185">Reference proteome</keyword>
<dbReference type="EMBL" id="LR134476">
    <property type="protein sequence ID" value="VEI13960.1"/>
    <property type="molecule type" value="Genomic_DNA"/>
</dbReference>
<keyword evidence="1" id="KW-0812">Transmembrane</keyword>
<keyword evidence="1" id="KW-1133">Transmembrane helix</keyword>
<sequence>MTRKDAEQGNLIVFGLGVWVVVISLILVIASLVHVHTVRRDMLNHADVLALELAQHIGEQSYYAADSLNLRPAPPTSGQVTVGEQNVTYTAQVSGDVVVVTMHGRARLPFVPDLLESVGCVELTVASSAELARMP</sequence>
<protein>
    <submittedName>
        <fullName evidence="2">Uncharacterized protein</fullName>
    </submittedName>
</protein>
<reference evidence="2 3" key="1">
    <citation type="submission" date="2018-12" db="EMBL/GenBank/DDBJ databases">
        <authorList>
            <consortium name="Pathogen Informatics"/>
        </authorList>
    </citation>
    <scope>NUCLEOTIDE SEQUENCE [LARGE SCALE GENOMIC DNA]</scope>
    <source>
        <strain evidence="2 3">NCTC13354</strain>
    </source>
</reference>
<accession>A0A3S4UZY3</accession>
<gene>
    <name evidence="2" type="ORF">NCTC13354_01686</name>
</gene>
<dbReference type="OrthoDB" id="9997712at2"/>
<keyword evidence="1" id="KW-0472">Membrane</keyword>